<reference evidence="2" key="1">
    <citation type="submission" date="2024-02" db="EMBL/GenBank/DDBJ databases">
        <authorList>
            <consortium name="ELIXIR-Norway"/>
            <consortium name="Elixir Norway"/>
        </authorList>
    </citation>
    <scope>NUCLEOTIDE SEQUENCE</scope>
</reference>
<sequence>MISNNAIVPALAPHESPKAHTLPETLPSQESPRSRHNRLRHERWAQQRATTAPLPDSPLQGIVPQEECNERWHGRRAERRGAASVITSMAFLNIQPATSMAALDFHDNNVAHNNVAHVTDTTNADTAPNVTAAEQPAPSQFLATLPPTNIER</sequence>
<dbReference type="EMBL" id="OZ019899">
    <property type="protein sequence ID" value="CAK9231550.1"/>
    <property type="molecule type" value="Genomic_DNA"/>
</dbReference>
<feature type="region of interest" description="Disordered" evidence="1">
    <location>
        <begin position="1"/>
        <end position="38"/>
    </location>
</feature>
<evidence type="ECO:0000256" key="1">
    <source>
        <dbReference type="SAM" id="MobiDB-lite"/>
    </source>
</evidence>
<organism evidence="2 3">
    <name type="scientific">Sphagnum troendelagicum</name>
    <dbReference type="NCBI Taxonomy" id="128251"/>
    <lineage>
        <taxon>Eukaryota</taxon>
        <taxon>Viridiplantae</taxon>
        <taxon>Streptophyta</taxon>
        <taxon>Embryophyta</taxon>
        <taxon>Bryophyta</taxon>
        <taxon>Sphagnophytina</taxon>
        <taxon>Sphagnopsida</taxon>
        <taxon>Sphagnales</taxon>
        <taxon>Sphagnaceae</taxon>
        <taxon>Sphagnum</taxon>
    </lineage>
</organism>
<gene>
    <name evidence="2" type="ORF">CSSPTR1EN2_LOCUS20729</name>
</gene>
<protein>
    <submittedName>
        <fullName evidence="2">Uncharacterized protein</fullName>
    </submittedName>
</protein>
<accession>A0ABP0UY04</accession>
<evidence type="ECO:0000313" key="2">
    <source>
        <dbReference type="EMBL" id="CAK9231550.1"/>
    </source>
</evidence>
<dbReference type="Proteomes" id="UP001497512">
    <property type="component" value="Chromosome 7"/>
</dbReference>
<keyword evidence="3" id="KW-1185">Reference proteome</keyword>
<name>A0ABP0UY04_9BRYO</name>
<feature type="region of interest" description="Disordered" evidence="1">
    <location>
        <begin position="133"/>
        <end position="152"/>
    </location>
</feature>
<evidence type="ECO:0000313" key="3">
    <source>
        <dbReference type="Proteomes" id="UP001497512"/>
    </source>
</evidence>
<proteinExistence type="predicted"/>